<evidence type="ECO:0000313" key="1">
    <source>
        <dbReference type="EMBL" id="GIQ65752.1"/>
    </source>
</evidence>
<reference evidence="1 2" key="1">
    <citation type="submission" date="2021-04" db="EMBL/GenBank/DDBJ databases">
        <title>Draft genome sequence of Paenibacillus cisolokensis, LC2-13A.</title>
        <authorList>
            <person name="Uke A."/>
            <person name="Chhe C."/>
            <person name="Baramee S."/>
            <person name="Kosugi A."/>
        </authorList>
    </citation>
    <scope>NUCLEOTIDE SEQUENCE [LARGE SCALE GENOMIC DNA]</scope>
    <source>
        <strain evidence="1 2">LC2-13A</strain>
    </source>
</reference>
<evidence type="ECO:0008006" key="3">
    <source>
        <dbReference type="Google" id="ProtNLM"/>
    </source>
</evidence>
<dbReference type="InterPro" id="IPR015424">
    <property type="entry name" value="PyrdxlP-dep_Trfase"/>
</dbReference>
<dbReference type="SUPFAM" id="SSF53383">
    <property type="entry name" value="PLP-dependent transferases"/>
    <property type="match status" value="1"/>
</dbReference>
<gene>
    <name evidence="1" type="ORF">PACILC2_43200</name>
</gene>
<evidence type="ECO:0000313" key="2">
    <source>
        <dbReference type="Proteomes" id="UP000680304"/>
    </source>
</evidence>
<protein>
    <recommendedName>
        <fullName evidence="3">Hydantoinase B/oxoprolinase domain-containing protein</fullName>
    </recommendedName>
</protein>
<dbReference type="EMBL" id="BOVJ01000149">
    <property type="protein sequence ID" value="GIQ65752.1"/>
    <property type="molecule type" value="Genomic_DNA"/>
</dbReference>
<keyword evidence="2" id="KW-1185">Reference proteome</keyword>
<name>A0ABQ4NC12_9BACL</name>
<sequence length="99" mass="11130">MTQRVSGMQVFDEMESEVRSYCRHFTEVFVKASNATMEDSGGKTYIDFSPGPARSITGTTIPAYAAGSSIICWKTASRTDWTWRRKRRHRFCGGSGTSF</sequence>
<accession>A0ABQ4NC12</accession>
<comment type="caution">
    <text evidence="1">The sequence shown here is derived from an EMBL/GenBank/DDBJ whole genome shotgun (WGS) entry which is preliminary data.</text>
</comment>
<dbReference type="Proteomes" id="UP000680304">
    <property type="component" value="Unassembled WGS sequence"/>
</dbReference>
<organism evidence="1 2">
    <name type="scientific">Paenibacillus cisolokensis</name>
    <dbReference type="NCBI Taxonomy" id="1658519"/>
    <lineage>
        <taxon>Bacteria</taxon>
        <taxon>Bacillati</taxon>
        <taxon>Bacillota</taxon>
        <taxon>Bacilli</taxon>
        <taxon>Bacillales</taxon>
        <taxon>Paenibacillaceae</taxon>
        <taxon>Paenibacillus</taxon>
    </lineage>
</organism>
<proteinExistence type="predicted"/>